<dbReference type="InterPro" id="IPR008254">
    <property type="entry name" value="Flavodoxin/NO_synth"/>
</dbReference>
<gene>
    <name evidence="3" type="primary">fprA1</name>
    <name evidence="3" type="ORF">ERS852502_01499</name>
</gene>
<dbReference type="InterPro" id="IPR036866">
    <property type="entry name" value="RibonucZ/Hydroxyglut_hydro"/>
</dbReference>
<dbReference type="Pfam" id="PF12724">
    <property type="entry name" value="Flavodoxin_5"/>
    <property type="match status" value="1"/>
</dbReference>
<dbReference type="InterPro" id="IPR029039">
    <property type="entry name" value="Flavoprotein-like_sf"/>
</dbReference>
<dbReference type="PROSITE" id="PS50902">
    <property type="entry name" value="FLAVODOXIN_LIKE"/>
    <property type="match status" value="1"/>
</dbReference>
<keyword evidence="3" id="KW-0560">Oxidoreductase</keyword>
<dbReference type="InterPro" id="IPR045761">
    <property type="entry name" value="ODP_dom"/>
</dbReference>
<dbReference type="GO" id="GO:0046872">
    <property type="term" value="F:metal ion binding"/>
    <property type="evidence" value="ECO:0007669"/>
    <property type="project" value="InterPro"/>
</dbReference>
<dbReference type="RefSeq" id="WP_055172204.1">
    <property type="nucleotide sequence ID" value="NZ_CZBX01000006.1"/>
</dbReference>
<evidence type="ECO:0000313" key="3">
    <source>
        <dbReference type="EMBL" id="CUQ87174.1"/>
    </source>
</evidence>
<dbReference type="SUPFAM" id="SSF56281">
    <property type="entry name" value="Metallo-hydrolase/oxidoreductase"/>
    <property type="match status" value="1"/>
</dbReference>
<dbReference type="EC" id="1.6.3.-" evidence="3"/>
<dbReference type="GO" id="GO:0016651">
    <property type="term" value="F:oxidoreductase activity, acting on NAD(P)H"/>
    <property type="evidence" value="ECO:0007669"/>
    <property type="project" value="UniProtKB-ARBA"/>
</dbReference>
<dbReference type="Gene3D" id="3.40.50.360">
    <property type="match status" value="1"/>
</dbReference>
<dbReference type="PANTHER" id="PTHR43717">
    <property type="entry name" value="ANAEROBIC NITRIC OXIDE REDUCTASE FLAVORUBREDOXIN"/>
    <property type="match status" value="1"/>
</dbReference>
<dbReference type="GeneID" id="303257356"/>
<dbReference type="SMART" id="SM00849">
    <property type="entry name" value="Lactamase_B"/>
    <property type="match status" value="1"/>
</dbReference>
<sequence>MRITDDILYVGVNDHNIDLFEGQYIVPNGMAYNSYVINDEKIAVMDTVDAAFGDEWLKNIADVLNGATPDYLIIQHMEPDHSANIQKFLEVYPNIKVVGNAKTFTMIGNFFRDLKLADENKLEVKNKDTLTLGKHELTFVFAPMVHWPEVMVTYDSKDKVLFSADGFGKFGALDAEEDWDCEARRYYVGIVGKYGAQVQNLLKVAATLDIQTICPLHGPVLTENLEHYIGQYNTWSSYGTESEGVMIAYTSVYGNTKKAVELLAEKLKEKGCPKVVVTDLAREDMAEAVEDAFRYGKIVLASTTYNGDVFPLMKTFIEHLTERNYQNKTIGLIENGSWASMAGKVMRGMFEKSKNITWLETSVKIMSSMDEQNKADIEKMAEELM</sequence>
<evidence type="ECO:0000313" key="4">
    <source>
        <dbReference type="Proteomes" id="UP000078383"/>
    </source>
</evidence>
<dbReference type="Gene3D" id="3.60.15.10">
    <property type="entry name" value="Ribonuclease Z/Hydroxyacylglutathione hydrolase-like"/>
    <property type="match status" value="1"/>
</dbReference>
<dbReference type="GO" id="GO:0010181">
    <property type="term" value="F:FMN binding"/>
    <property type="evidence" value="ECO:0007669"/>
    <property type="project" value="InterPro"/>
</dbReference>
<feature type="domain" description="Flavodoxin-like" evidence="2">
    <location>
        <begin position="245"/>
        <end position="385"/>
    </location>
</feature>
<organism evidence="3 4">
    <name type="scientific">[Ruminococcus] torques</name>
    <dbReference type="NCBI Taxonomy" id="33039"/>
    <lineage>
        <taxon>Bacteria</taxon>
        <taxon>Bacillati</taxon>
        <taxon>Bacillota</taxon>
        <taxon>Clostridia</taxon>
        <taxon>Lachnospirales</taxon>
        <taxon>Lachnospiraceae</taxon>
        <taxon>Mediterraneibacter</taxon>
    </lineage>
</organism>
<dbReference type="InterPro" id="IPR016440">
    <property type="entry name" value="Rubredoxin-O_OxRdtase"/>
</dbReference>
<evidence type="ECO:0000259" key="2">
    <source>
        <dbReference type="PROSITE" id="PS50902"/>
    </source>
</evidence>
<dbReference type="InterPro" id="IPR026816">
    <property type="entry name" value="Flavodoxin_dom"/>
</dbReference>
<accession>A0A174ZJ32</accession>
<dbReference type="InterPro" id="IPR001279">
    <property type="entry name" value="Metallo-B-lactamas"/>
</dbReference>
<dbReference type="EMBL" id="CZBX01000006">
    <property type="protein sequence ID" value="CUQ87174.1"/>
    <property type="molecule type" value="Genomic_DNA"/>
</dbReference>
<dbReference type="AlphaFoldDB" id="A0A174ZJ32"/>
<dbReference type="GO" id="GO:0009055">
    <property type="term" value="F:electron transfer activity"/>
    <property type="evidence" value="ECO:0007669"/>
    <property type="project" value="InterPro"/>
</dbReference>
<comment type="similarity">
    <text evidence="1">In the N-terminal section; belongs to the zinc metallo-hydrolase group 3 family.</text>
</comment>
<proteinExistence type="inferred from homology"/>
<dbReference type="PANTHER" id="PTHR43717:SF1">
    <property type="entry name" value="ANAEROBIC NITRIC OXIDE REDUCTASE FLAVORUBREDOXIN"/>
    <property type="match status" value="1"/>
</dbReference>
<evidence type="ECO:0000256" key="1">
    <source>
        <dbReference type="ARBA" id="ARBA00007121"/>
    </source>
</evidence>
<name>A0A174ZJ32_9FIRM</name>
<dbReference type="CDD" id="cd07709">
    <property type="entry name" value="flavodiiron_proteins_MBL-fold"/>
    <property type="match status" value="1"/>
</dbReference>
<dbReference type="PIRSF" id="PIRSF005243">
    <property type="entry name" value="ROO"/>
    <property type="match status" value="1"/>
</dbReference>
<dbReference type="Proteomes" id="UP000078383">
    <property type="component" value="Unassembled WGS sequence"/>
</dbReference>
<dbReference type="SUPFAM" id="SSF52218">
    <property type="entry name" value="Flavoproteins"/>
    <property type="match status" value="1"/>
</dbReference>
<reference evidence="3 4" key="1">
    <citation type="submission" date="2015-09" db="EMBL/GenBank/DDBJ databases">
        <authorList>
            <consortium name="Pathogen Informatics"/>
        </authorList>
    </citation>
    <scope>NUCLEOTIDE SEQUENCE [LARGE SCALE GENOMIC DNA]</scope>
    <source>
        <strain evidence="3 4">2789STDY5834889</strain>
    </source>
</reference>
<dbReference type="OrthoDB" id="9807946at2"/>
<dbReference type="Pfam" id="PF19583">
    <property type="entry name" value="ODP"/>
    <property type="match status" value="1"/>
</dbReference>
<protein>
    <submittedName>
        <fullName evidence="3">H(2)O-forming NADH oxidase</fullName>
        <ecNumber evidence="3">1.6.3.-</ecNumber>
    </submittedName>
</protein>